<reference evidence="2" key="1">
    <citation type="journal article" date="2011" name="Nature">
        <title>Genome sequence and analysis of the tuber crop potato.</title>
        <authorList>
            <consortium name="The Potato Genome Sequencing Consortium"/>
        </authorList>
    </citation>
    <scope>NUCLEOTIDE SEQUENCE [LARGE SCALE GENOMIC DNA]</scope>
    <source>
        <strain evidence="2">cv. DM1-3 516 R44</strain>
    </source>
</reference>
<evidence type="ECO:0000313" key="2">
    <source>
        <dbReference type="Proteomes" id="UP000011115"/>
    </source>
</evidence>
<dbReference type="HOGENOM" id="CLU_2113207_0_0_1"/>
<name>M1DS23_SOLTU</name>
<dbReference type="AlphaFoldDB" id="M1DS23"/>
<organism evidence="1 2">
    <name type="scientific">Solanum tuberosum</name>
    <name type="common">Potato</name>
    <dbReference type="NCBI Taxonomy" id="4113"/>
    <lineage>
        <taxon>Eukaryota</taxon>
        <taxon>Viridiplantae</taxon>
        <taxon>Streptophyta</taxon>
        <taxon>Embryophyta</taxon>
        <taxon>Tracheophyta</taxon>
        <taxon>Spermatophyta</taxon>
        <taxon>Magnoliopsida</taxon>
        <taxon>eudicotyledons</taxon>
        <taxon>Gunneridae</taxon>
        <taxon>Pentapetalae</taxon>
        <taxon>asterids</taxon>
        <taxon>lamiids</taxon>
        <taxon>Solanales</taxon>
        <taxon>Solanaceae</taxon>
        <taxon>Solanoideae</taxon>
        <taxon>Solaneae</taxon>
        <taxon>Solanum</taxon>
    </lineage>
</organism>
<reference evidence="1" key="2">
    <citation type="submission" date="2015-06" db="UniProtKB">
        <authorList>
            <consortium name="EnsemblPlants"/>
        </authorList>
    </citation>
    <scope>IDENTIFICATION</scope>
    <source>
        <strain evidence="1">DM1-3 516 R44</strain>
    </source>
</reference>
<sequence>MTNLLQLVAHLLDTSPKLQAYPTCKSIVITNESSVTTGKPYVVADELFGASDDSSVAINGSSVGTNFWFCPNLVCTVICIERFCPSKAWYYNMYPTGKSSVATDDVPIGYTIVNY</sequence>
<proteinExistence type="predicted"/>
<dbReference type="EnsemblPlants" id="PGSC0003DMT400093489">
    <property type="protein sequence ID" value="PGSC0003DMT400093489"/>
    <property type="gene ID" value="PGSC0003DMG400043060"/>
</dbReference>
<keyword evidence="2" id="KW-1185">Reference proteome</keyword>
<protein>
    <submittedName>
        <fullName evidence="1">Uncharacterized protein</fullName>
    </submittedName>
</protein>
<accession>M1DS23</accession>
<dbReference type="PaxDb" id="4113-PGSC0003DMT400093489"/>
<dbReference type="Gramene" id="PGSC0003DMT400093489">
    <property type="protein sequence ID" value="PGSC0003DMT400093489"/>
    <property type="gene ID" value="PGSC0003DMG400043060"/>
</dbReference>
<dbReference type="InParanoid" id="M1DS23"/>
<evidence type="ECO:0000313" key="1">
    <source>
        <dbReference type="EnsemblPlants" id="PGSC0003DMT400093489"/>
    </source>
</evidence>
<dbReference type="Proteomes" id="UP000011115">
    <property type="component" value="Unassembled WGS sequence"/>
</dbReference>